<evidence type="ECO:0000259" key="1">
    <source>
        <dbReference type="PROSITE" id="PS50112"/>
    </source>
</evidence>
<organism evidence="2">
    <name type="scientific">uncultured Caudovirales phage</name>
    <dbReference type="NCBI Taxonomy" id="2100421"/>
    <lineage>
        <taxon>Viruses</taxon>
        <taxon>Duplodnaviria</taxon>
        <taxon>Heunggongvirae</taxon>
        <taxon>Uroviricota</taxon>
        <taxon>Caudoviricetes</taxon>
        <taxon>Peduoviridae</taxon>
        <taxon>Maltschvirus</taxon>
        <taxon>Maltschvirus maltsch</taxon>
    </lineage>
</organism>
<evidence type="ECO:0000313" key="2">
    <source>
        <dbReference type="EMBL" id="CAB4183664.1"/>
    </source>
</evidence>
<proteinExistence type="predicted"/>
<accession>A0A6J5QVN9</accession>
<protein>
    <submittedName>
        <fullName evidence="2">PAS domain</fullName>
    </submittedName>
</protein>
<dbReference type="InterPro" id="IPR000014">
    <property type="entry name" value="PAS"/>
</dbReference>
<sequence>MIEWVMLHAKDLIEVGALGAFIFKGNFLMTSINKKLETVPKLETDVNEIKLQLRTNGGTSLKDAVNRIEQTLGDVREDVTILKGRESARMYLDAQPTFECDANGYSTALNKALLDIVGLDIDEAIGYGWMKAVKPIDQDRVQREWESSVRNGREFNSNYTFINQITHKETKVHGRARIERGKEDILFIIGTCNPI</sequence>
<dbReference type="PROSITE" id="PS50112">
    <property type="entry name" value="PAS"/>
    <property type="match status" value="1"/>
</dbReference>
<dbReference type="EMBL" id="LR797049">
    <property type="protein sequence ID" value="CAB4183664.1"/>
    <property type="molecule type" value="Genomic_DNA"/>
</dbReference>
<dbReference type="InterPro" id="IPR035965">
    <property type="entry name" value="PAS-like_dom_sf"/>
</dbReference>
<name>A0A6J5QVN9_9CAUD</name>
<dbReference type="Gene3D" id="3.30.450.20">
    <property type="entry name" value="PAS domain"/>
    <property type="match status" value="1"/>
</dbReference>
<dbReference type="SUPFAM" id="SSF55785">
    <property type="entry name" value="PYP-like sensor domain (PAS domain)"/>
    <property type="match status" value="1"/>
</dbReference>
<reference evidence="2" key="1">
    <citation type="submission" date="2020-05" db="EMBL/GenBank/DDBJ databases">
        <authorList>
            <person name="Chiriac C."/>
            <person name="Salcher M."/>
            <person name="Ghai R."/>
            <person name="Kavagutti S V."/>
        </authorList>
    </citation>
    <scope>NUCLEOTIDE SEQUENCE</scope>
</reference>
<gene>
    <name evidence="2" type="ORF">UFOVP1106_40</name>
</gene>
<feature type="domain" description="PAS" evidence="1">
    <location>
        <begin position="96"/>
        <end position="152"/>
    </location>
</feature>